<sequence>MEQRRMEQRLSQKWHNVDTREREPQLCFQSSFMAKQSQVISQCRVTKQNGPSPSQFMTPLYLRLLVGNASAFCVFATDAASFPKVDMVKASDWFLCSKSIRA</sequence>
<dbReference type="EMBL" id="JH717901">
    <property type="protein sequence ID" value="EWZ37975.1"/>
    <property type="molecule type" value="Genomic_DNA"/>
</dbReference>
<dbReference type="HOGENOM" id="CLU_2277666_0_0_1"/>
<accession>W9K7P5</accession>
<protein>
    <submittedName>
        <fullName evidence="1">Uncharacterized protein</fullName>
    </submittedName>
</protein>
<dbReference type="VEuPathDB" id="FungiDB:FOZG_09773"/>
<gene>
    <name evidence="1" type="ORF">FOZG_09773</name>
</gene>
<name>W9K7P5_FUSOX</name>
<evidence type="ECO:0000313" key="1">
    <source>
        <dbReference type="EMBL" id="EWZ37975.1"/>
    </source>
</evidence>
<proteinExistence type="predicted"/>
<reference evidence="1" key="2">
    <citation type="submission" date="2012-06" db="EMBL/GenBank/DDBJ databases">
        <title>Annotation of the Genome Sequence of Fusarium oxysporum Fo47.</title>
        <authorList>
            <consortium name="The Broad Institute Genomics Platform"/>
            <person name="Ma L.-J."/>
            <person name="Corby-Kistler H."/>
            <person name="Broz K."/>
            <person name="Gale L.R."/>
            <person name="Jonkers W."/>
            <person name="O'Donnell K."/>
            <person name="Ploetz R."/>
            <person name="Steinberg C."/>
            <person name="Schwartz D.C."/>
            <person name="VanEtten H."/>
            <person name="Zhou S."/>
            <person name="Young S.K."/>
            <person name="Zeng Q."/>
            <person name="Gargeya S."/>
            <person name="Fitzgerald M."/>
            <person name="Abouelleil A."/>
            <person name="Alvarado L."/>
            <person name="Chapman S.B."/>
            <person name="Gainer-Dewar J."/>
            <person name="Goldberg J."/>
            <person name="Griggs A."/>
            <person name="Gujja S."/>
            <person name="Hansen M."/>
            <person name="Howarth C."/>
            <person name="Imamovic A."/>
            <person name="Ireland A."/>
            <person name="Larimer J."/>
            <person name="McCowan C."/>
            <person name="Murphy C."/>
            <person name="Pearson M."/>
            <person name="Poon T.W."/>
            <person name="Priest M."/>
            <person name="Roberts A."/>
            <person name="Saif S."/>
            <person name="Shea T."/>
            <person name="Sykes S."/>
            <person name="Wortman J."/>
            <person name="Nusbaum C."/>
            <person name="Birren B."/>
        </authorList>
    </citation>
    <scope>NUCLEOTIDE SEQUENCE</scope>
    <source>
        <strain evidence="1">Fo47</strain>
    </source>
</reference>
<organism evidence="1">
    <name type="scientific">Fusarium oxysporum Fo47</name>
    <dbReference type="NCBI Taxonomy" id="660027"/>
    <lineage>
        <taxon>Eukaryota</taxon>
        <taxon>Fungi</taxon>
        <taxon>Dikarya</taxon>
        <taxon>Ascomycota</taxon>
        <taxon>Pezizomycotina</taxon>
        <taxon>Sordariomycetes</taxon>
        <taxon>Hypocreomycetidae</taxon>
        <taxon>Hypocreales</taxon>
        <taxon>Nectriaceae</taxon>
        <taxon>Fusarium</taxon>
        <taxon>Fusarium oxysporum species complex</taxon>
    </lineage>
</organism>
<dbReference type="Proteomes" id="UP000030766">
    <property type="component" value="Unassembled WGS sequence"/>
</dbReference>
<dbReference type="EMBL" id="JH717901">
    <property type="protein sequence ID" value="EWZ37976.1"/>
    <property type="molecule type" value="Genomic_DNA"/>
</dbReference>
<dbReference type="AlphaFoldDB" id="W9K7P5"/>
<reference evidence="1" key="1">
    <citation type="submission" date="2011-06" db="EMBL/GenBank/DDBJ databases">
        <title>The Genome Sequence of Fusarium oxysporum Fo47.</title>
        <authorList>
            <consortium name="The Broad Institute Genome Sequencing Platform"/>
            <person name="Ma L.-J."/>
            <person name="Gale L.R."/>
            <person name="Schwartz D.C."/>
            <person name="Zhou S."/>
            <person name="Corby-Kistler H."/>
            <person name="Young S.K."/>
            <person name="Zeng Q."/>
            <person name="Gargeya S."/>
            <person name="Fitzgerald M."/>
            <person name="Haas B."/>
            <person name="Abouelleil A."/>
            <person name="Alvarado L."/>
            <person name="Arachchi H.M."/>
            <person name="Berlin A."/>
            <person name="Brown A."/>
            <person name="Chapman S.B."/>
            <person name="Chen Z."/>
            <person name="Dunbar C."/>
            <person name="Freedman E."/>
            <person name="Gearin G."/>
            <person name="Gellesch M."/>
            <person name="Goldberg J."/>
            <person name="Griggs A."/>
            <person name="Gujja S."/>
            <person name="Heiman D."/>
            <person name="Howarth C."/>
            <person name="Larson L."/>
            <person name="Lui A."/>
            <person name="MacDonald P.J.P."/>
            <person name="Mehta T."/>
            <person name="Montmayeur A."/>
            <person name="Murphy C."/>
            <person name="Neiman D."/>
            <person name="Pearson M."/>
            <person name="Priest M."/>
            <person name="Roberts A."/>
            <person name="Saif S."/>
            <person name="Shea T."/>
            <person name="Shenoy N."/>
            <person name="Sisk P."/>
            <person name="Stolte C."/>
            <person name="Sykes S."/>
            <person name="Wortman J."/>
            <person name="Nusbaum C."/>
            <person name="Birren B."/>
        </authorList>
    </citation>
    <scope>NUCLEOTIDE SEQUENCE [LARGE SCALE GENOMIC DNA]</scope>
    <source>
        <strain evidence="1">Fo47</strain>
    </source>
</reference>